<keyword evidence="3" id="KW-1185">Reference proteome</keyword>
<evidence type="ECO:0000313" key="2">
    <source>
        <dbReference type="EMBL" id="KUO15942.1"/>
    </source>
</evidence>
<evidence type="ECO:0000256" key="1">
    <source>
        <dbReference type="SAM" id="Phobius"/>
    </source>
</evidence>
<dbReference type="AlphaFoldDB" id="A0A101USB9"/>
<accession>A0A101USB9</accession>
<evidence type="ECO:0000313" key="3">
    <source>
        <dbReference type="Proteomes" id="UP000053260"/>
    </source>
</evidence>
<gene>
    <name evidence="2" type="ORF">AQJ91_38660</name>
</gene>
<protein>
    <submittedName>
        <fullName evidence="2">Uncharacterized protein</fullName>
    </submittedName>
</protein>
<comment type="caution">
    <text evidence="2">The sequence shown here is derived from an EMBL/GenBank/DDBJ whole genome shotgun (WGS) entry which is preliminary data.</text>
</comment>
<keyword evidence="1" id="KW-1133">Transmembrane helix</keyword>
<keyword evidence="1" id="KW-0812">Transmembrane</keyword>
<dbReference type="RefSeq" id="WP_067031592.1">
    <property type="nucleotide sequence ID" value="NZ_KQ949110.1"/>
</dbReference>
<organism evidence="2 3">
    <name type="scientific">Streptomyces dysideae</name>
    <dbReference type="NCBI Taxonomy" id="909626"/>
    <lineage>
        <taxon>Bacteria</taxon>
        <taxon>Bacillati</taxon>
        <taxon>Actinomycetota</taxon>
        <taxon>Actinomycetes</taxon>
        <taxon>Kitasatosporales</taxon>
        <taxon>Streptomycetaceae</taxon>
        <taxon>Streptomyces</taxon>
    </lineage>
</organism>
<proteinExistence type="predicted"/>
<dbReference type="Proteomes" id="UP000053260">
    <property type="component" value="Unassembled WGS sequence"/>
</dbReference>
<sequence>MLTRLMARWRRTPRSVKRTALVGIPLGGLGFLAGLAAEAHGFWDNHAFLTNVASSLVCFFFALPVALLVINELQQHLSQAAAEHRARQRASLAGRNMVDTVMAPFSVADPAQVRAELLAIKALHHEMRAQFPAPAPHVLATPGPIPAQHYQNKLIERNRRLEALTGIPVSYHAATTNWTGGIIESWGQCQSAQAIAADCGLQWPERATAITLAGELPRLGRGPQEAFRAVPFTHAPDEAWSRRKAELPEVDRWIDAMVAILDVLPGLRLAPQ</sequence>
<feature type="transmembrane region" description="Helical" evidence="1">
    <location>
        <begin position="52"/>
        <end position="70"/>
    </location>
</feature>
<reference evidence="2 3" key="1">
    <citation type="submission" date="2015-10" db="EMBL/GenBank/DDBJ databases">
        <title>Draft genome sequence of Streptomyces sp. RV15, isolated from a marine sponge.</title>
        <authorList>
            <person name="Ruckert C."/>
            <person name="Abdelmohsen U.R."/>
            <person name="Winkler A."/>
            <person name="Hentschel U."/>
            <person name="Kalinowski J."/>
            <person name="Kampfer P."/>
            <person name="Glaeser S."/>
        </authorList>
    </citation>
    <scope>NUCLEOTIDE SEQUENCE [LARGE SCALE GENOMIC DNA]</scope>
    <source>
        <strain evidence="2 3">RV15</strain>
    </source>
</reference>
<dbReference type="OrthoDB" id="5198493at2"/>
<keyword evidence="1" id="KW-0472">Membrane</keyword>
<dbReference type="EMBL" id="LMXB01000098">
    <property type="protein sequence ID" value="KUO15942.1"/>
    <property type="molecule type" value="Genomic_DNA"/>
</dbReference>
<name>A0A101USB9_9ACTN</name>